<evidence type="ECO:0000259" key="2">
    <source>
        <dbReference type="PROSITE" id="PS50234"/>
    </source>
</evidence>
<dbReference type="Proteomes" id="UP001282284">
    <property type="component" value="Unassembled WGS sequence"/>
</dbReference>
<keyword evidence="4" id="KW-1185">Reference proteome</keyword>
<dbReference type="PROSITE" id="PS51257">
    <property type="entry name" value="PROKAR_LIPOPROTEIN"/>
    <property type="match status" value="1"/>
</dbReference>
<proteinExistence type="predicted"/>
<organism evidence="3 4">
    <name type="scientific">Sporosarcina saromensis</name>
    <dbReference type="NCBI Taxonomy" id="359365"/>
    <lineage>
        <taxon>Bacteria</taxon>
        <taxon>Bacillati</taxon>
        <taxon>Bacillota</taxon>
        <taxon>Bacilli</taxon>
        <taxon>Bacillales</taxon>
        <taxon>Caryophanaceae</taxon>
        <taxon>Sporosarcina</taxon>
    </lineage>
</organism>
<dbReference type="RefSeq" id="WP_317943772.1">
    <property type="nucleotide sequence ID" value="NZ_JAUBDI010000007.1"/>
</dbReference>
<gene>
    <name evidence="3" type="ORF">QT711_09605</name>
</gene>
<accession>A0ABU4G8Y4</accession>
<name>A0ABU4G8Y4_9BACL</name>
<dbReference type="SUPFAM" id="SSF53300">
    <property type="entry name" value="vWA-like"/>
    <property type="match status" value="1"/>
</dbReference>
<dbReference type="Gene3D" id="3.40.50.410">
    <property type="entry name" value="von Willebrand factor, type A domain"/>
    <property type="match status" value="1"/>
</dbReference>
<feature type="domain" description="VWFA" evidence="2">
    <location>
        <begin position="177"/>
        <end position="371"/>
    </location>
</feature>
<reference evidence="3 4" key="1">
    <citation type="submission" date="2023-06" db="EMBL/GenBank/DDBJ databases">
        <title>Sporosarcina sp. nov., isolated from Korean traditional fermented seafood 'Jeotgal'.</title>
        <authorList>
            <person name="Yang A.I."/>
            <person name="Shin N.-R."/>
        </authorList>
    </citation>
    <scope>NUCLEOTIDE SEQUENCE [LARGE SCALE GENOMIC DNA]</scope>
    <source>
        <strain evidence="3 4">KCTC13119</strain>
    </source>
</reference>
<feature type="region of interest" description="Disordered" evidence="1">
    <location>
        <begin position="27"/>
        <end position="49"/>
    </location>
</feature>
<protein>
    <submittedName>
        <fullName evidence="3">VWA domain-containing protein</fullName>
    </submittedName>
</protein>
<evidence type="ECO:0000256" key="1">
    <source>
        <dbReference type="SAM" id="MobiDB-lite"/>
    </source>
</evidence>
<dbReference type="SMART" id="SM00327">
    <property type="entry name" value="VWA"/>
    <property type="match status" value="1"/>
</dbReference>
<dbReference type="InterPro" id="IPR002035">
    <property type="entry name" value="VWF_A"/>
</dbReference>
<evidence type="ECO:0000313" key="3">
    <source>
        <dbReference type="EMBL" id="MDW0113442.1"/>
    </source>
</evidence>
<comment type="caution">
    <text evidence="3">The sequence shown here is derived from an EMBL/GenBank/DDBJ whole genome shotgun (WGS) entry which is preliminary data.</text>
</comment>
<dbReference type="Pfam" id="PF00092">
    <property type="entry name" value="VWA"/>
    <property type="match status" value="1"/>
</dbReference>
<evidence type="ECO:0000313" key="4">
    <source>
        <dbReference type="Proteomes" id="UP001282284"/>
    </source>
</evidence>
<dbReference type="InterPro" id="IPR036465">
    <property type="entry name" value="vWFA_dom_sf"/>
</dbReference>
<dbReference type="PROSITE" id="PS50234">
    <property type="entry name" value="VWFA"/>
    <property type="match status" value="1"/>
</dbReference>
<sequence length="483" mass="54497">MRNWSIRLVFITLVAIVLIGCSEKEKKEPEVLPETSAEETKQHETTEEVLDEELPAKTSDLQEIEAVQIPDSEETFRAQQPGLFTAEIPYEEETKQVWGRFGLGEYKEALTEKLEVLAEQSQDPELIFKALNYYVGSNAYDQVATELEAFSVEWFEPYLPEPGEIEGSDEVEQQPGQAVILLDASSSMLLNVEGKQKMTIAKKATSRFASTIGMRDEVSLIIYGHAGTQNKSDKELSCRTIDEVYPMGSFNAEKFKNAVDGVEAKGWTPIAEAINYTREQTKDATGKLTVYIVSDGAETCGGDPVAAAKAFAEASPDRQVNIIGFDVDQEGENQLKAVAEAGKGEYISAKTIDELDQSITKQWLPSLTEVMSASNSLLKHWGQSHNEMIDRSNISSRFYYASLNEASRMHEALQIMRSENWITQEVQDEVRAMIKVKEEDALTVKKEMDERARTRIENERQEIVQRVKEWTDRMFELRRTQGK</sequence>
<dbReference type="EMBL" id="JAUBDI010000007">
    <property type="protein sequence ID" value="MDW0113442.1"/>
    <property type="molecule type" value="Genomic_DNA"/>
</dbReference>